<name>A0A5K7SFG3_9BACT</name>
<dbReference type="AlphaFoldDB" id="A0A5K7SFG3"/>
<dbReference type="EMBL" id="AP018694">
    <property type="protein sequence ID" value="BBE20167.1"/>
    <property type="molecule type" value="Genomic_DNA"/>
</dbReference>
<reference evidence="1" key="1">
    <citation type="journal article" date="2020" name="Int. J. Syst. Evol. Microbiol.">
        <title>Aquipluma nitroreducens gen. nov. sp. nov., a novel facultatively anaerobic bacterium isolated from a freshwater lake.</title>
        <authorList>
            <person name="Watanabe M."/>
            <person name="Kojima H."/>
            <person name="Fukui M."/>
        </authorList>
    </citation>
    <scope>NUCLEOTIDE SEQUENCE</scope>
    <source>
        <strain evidence="1">MeG22</strain>
    </source>
</reference>
<accession>A0A5K7SFG3</accession>
<evidence type="ECO:0000313" key="1">
    <source>
        <dbReference type="EMBL" id="BBE20167.1"/>
    </source>
</evidence>
<sequence length="45" mass="5177">MEKRTLGIELIFFEDSNSYFFKRSNNKCAADQLKCMAFNPSPVKG</sequence>
<keyword evidence="2" id="KW-1185">Reference proteome</keyword>
<gene>
    <name evidence="1" type="ORF">AQPE_4358</name>
</gene>
<evidence type="ECO:0000313" key="2">
    <source>
        <dbReference type="Proteomes" id="UP001193389"/>
    </source>
</evidence>
<dbReference type="KEGG" id="anf:AQPE_4358"/>
<organism evidence="1 2">
    <name type="scientific">Aquipluma nitroreducens</name>
    <dbReference type="NCBI Taxonomy" id="2010828"/>
    <lineage>
        <taxon>Bacteria</taxon>
        <taxon>Pseudomonadati</taxon>
        <taxon>Bacteroidota</taxon>
        <taxon>Bacteroidia</taxon>
        <taxon>Marinilabiliales</taxon>
        <taxon>Prolixibacteraceae</taxon>
        <taxon>Aquipluma</taxon>
    </lineage>
</organism>
<protein>
    <submittedName>
        <fullName evidence="1">Uncharacterized protein</fullName>
    </submittedName>
</protein>
<dbReference type="Proteomes" id="UP001193389">
    <property type="component" value="Chromosome"/>
</dbReference>
<proteinExistence type="predicted"/>